<dbReference type="PANTHER" id="PTHR42917">
    <property type="entry name" value="2,4-DIENOYL-COA REDUCTASE"/>
    <property type="match status" value="1"/>
</dbReference>
<dbReference type="SUPFAM" id="SSF51395">
    <property type="entry name" value="FMN-linked oxidoreductases"/>
    <property type="match status" value="1"/>
</dbReference>
<feature type="domain" description="FAD/NAD(P)-binding" evidence="11">
    <location>
        <begin position="453"/>
        <end position="609"/>
    </location>
</feature>
<protein>
    <submittedName>
        <fullName evidence="12">2,4-dienoyl-CoA reductase</fullName>
    </submittedName>
</protein>
<dbReference type="GO" id="GO:0051536">
    <property type="term" value="F:iron-sulfur cluster binding"/>
    <property type="evidence" value="ECO:0007669"/>
    <property type="project" value="UniProtKB-KW"/>
</dbReference>
<dbReference type="PRINTS" id="PR00368">
    <property type="entry name" value="FADPNR"/>
</dbReference>
<evidence type="ECO:0000313" key="12">
    <source>
        <dbReference type="EMBL" id="SHI03618.1"/>
    </source>
</evidence>
<dbReference type="Proteomes" id="UP000183995">
    <property type="component" value="Unassembled WGS sequence"/>
</dbReference>
<sequence>MEYQSLFTPLKIADCTIPNRFAVTAMVTNMCTEDGYATEQYIKYHEAKAKGGFGLIITEDYGINPNAKGYKYVAGLFDDAQIEGHRKLTDAVHQHGAKIFCQIYHAGRQSNSLVNGGMQPVACSPMSCPWNREMARELSVEEIQELVRQFGSTAARVKQAGFDGVEIHAGNGYLIAGFMSFYENKRTDEYGGCFNNRMRLLREVYDAVRGAVGPDFPVSVRYSADEHTLSGRGIAESRMVARLLEEWGVDLINCSNGVYGTYNPGQVAPSYQPHAWTIDNAAALKKVVKIPVLGVNSIDDPLMAESLLESGFCDIVGMSRCSLADPEMPNKAKEGRFEEIRPCIRCMQGCVSGTYLQVPIRCCVNPELNREYEYTYENKPSPKKVLIVGGGVAGMEAAIAASRMGHKVTLWEAGDKLGGQFVAAAYPPGKGDFITFTCYLISQIKKLGVTVELNKKATAENVRAFGGDKMILATGGLPNKPRIPGIDRPNVVFAEDILLGKAQAEGRIIVAGGGEVGVETAMYLADAERGQITVIEMADKLSAKADGTKVVAMVRFMKERDVRTMMNTKVLEICESGVLVEQEGQKTLLPCDAIVVSMGYHPNNGLKDELSFLGDKLVIAGDAEACTNAMEAGTAGFRAGYYA</sequence>
<dbReference type="Gene3D" id="3.20.20.70">
    <property type="entry name" value="Aldolase class I"/>
    <property type="match status" value="1"/>
</dbReference>
<evidence type="ECO:0000256" key="3">
    <source>
        <dbReference type="ARBA" id="ARBA00011048"/>
    </source>
</evidence>
<dbReference type="Pfam" id="PF07992">
    <property type="entry name" value="Pyr_redox_2"/>
    <property type="match status" value="1"/>
</dbReference>
<evidence type="ECO:0000256" key="7">
    <source>
        <dbReference type="ARBA" id="ARBA00023002"/>
    </source>
</evidence>
<evidence type="ECO:0000313" key="13">
    <source>
        <dbReference type="Proteomes" id="UP000183995"/>
    </source>
</evidence>
<keyword evidence="7" id="KW-0560">Oxidoreductase</keyword>
<comment type="cofactor">
    <cofactor evidence="2">
        <name>[4Fe-4S] cluster</name>
        <dbReference type="ChEBI" id="CHEBI:49883"/>
    </cofactor>
</comment>
<dbReference type="AlphaFoldDB" id="A0A1M5XVR6"/>
<dbReference type="InterPro" id="IPR001155">
    <property type="entry name" value="OxRdtase_FMN_N"/>
</dbReference>
<dbReference type="OrthoDB" id="9772736at2"/>
<organism evidence="12 13">
    <name type="scientific">Sporobacter termitidis DSM 10068</name>
    <dbReference type="NCBI Taxonomy" id="1123282"/>
    <lineage>
        <taxon>Bacteria</taxon>
        <taxon>Bacillati</taxon>
        <taxon>Bacillota</taxon>
        <taxon>Clostridia</taxon>
        <taxon>Eubacteriales</taxon>
        <taxon>Oscillospiraceae</taxon>
        <taxon>Sporobacter</taxon>
    </lineage>
</organism>
<keyword evidence="9" id="KW-0411">Iron-sulfur</keyword>
<dbReference type="PANTHER" id="PTHR42917:SF2">
    <property type="entry name" value="2,4-DIENOYL-COA REDUCTASE [(2E)-ENOYL-COA-PRODUCING]"/>
    <property type="match status" value="1"/>
</dbReference>
<evidence type="ECO:0000259" key="10">
    <source>
        <dbReference type="Pfam" id="PF00724"/>
    </source>
</evidence>
<evidence type="ECO:0000256" key="9">
    <source>
        <dbReference type="ARBA" id="ARBA00023014"/>
    </source>
</evidence>
<evidence type="ECO:0000256" key="5">
    <source>
        <dbReference type="ARBA" id="ARBA00022643"/>
    </source>
</evidence>
<dbReference type="Gene3D" id="3.40.50.720">
    <property type="entry name" value="NAD(P)-binding Rossmann-like Domain"/>
    <property type="match status" value="2"/>
</dbReference>
<dbReference type="InterPro" id="IPR036188">
    <property type="entry name" value="FAD/NAD-bd_sf"/>
</dbReference>
<dbReference type="GO" id="GO:0046872">
    <property type="term" value="F:metal ion binding"/>
    <property type="evidence" value="ECO:0007669"/>
    <property type="project" value="UniProtKB-KW"/>
</dbReference>
<evidence type="ECO:0000256" key="8">
    <source>
        <dbReference type="ARBA" id="ARBA00023004"/>
    </source>
</evidence>
<evidence type="ECO:0000256" key="6">
    <source>
        <dbReference type="ARBA" id="ARBA00022723"/>
    </source>
</evidence>
<keyword evidence="4" id="KW-0285">Flavoprotein</keyword>
<keyword evidence="8" id="KW-0408">Iron</keyword>
<dbReference type="InterPro" id="IPR013785">
    <property type="entry name" value="Aldolase_TIM"/>
</dbReference>
<feature type="domain" description="NADH:flavin oxidoreductase/NADH oxidase N-terminal" evidence="10">
    <location>
        <begin position="5"/>
        <end position="337"/>
    </location>
</feature>
<reference evidence="12 13" key="1">
    <citation type="submission" date="2016-11" db="EMBL/GenBank/DDBJ databases">
        <authorList>
            <person name="Jaros S."/>
            <person name="Januszkiewicz K."/>
            <person name="Wedrychowicz H."/>
        </authorList>
    </citation>
    <scope>NUCLEOTIDE SEQUENCE [LARGE SCALE GENOMIC DNA]</scope>
    <source>
        <strain evidence="12 13">DSM 10068</strain>
    </source>
</reference>
<dbReference type="Pfam" id="PF12831">
    <property type="entry name" value="FAD_oxidored"/>
    <property type="match status" value="1"/>
</dbReference>
<dbReference type="RefSeq" id="WP_073078516.1">
    <property type="nucleotide sequence ID" value="NZ_FQXV01000006.1"/>
</dbReference>
<dbReference type="STRING" id="1123282.SAMN02745823_02061"/>
<accession>A0A1M5XVR6</accession>
<evidence type="ECO:0000256" key="1">
    <source>
        <dbReference type="ARBA" id="ARBA00001917"/>
    </source>
</evidence>
<dbReference type="GO" id="GO:0016491">
    <property type="term" value="F:oxidoreductase activity"/>
    <property type="evidence" value="ECO:0007669"/>
    <property type="project" value="UniProtKB-KW"/>
</dbReference>
<keyword evidence="13" id="KW-1185">Reference proteome</keyword>
<dbReference type="Gene3D" id="3.50.50.60">
    <property type="entry name" value="FAD/NAD(P)-binding domain"/>
    <property type="match status" value="2"/>
</dbReference>
<comment type="similarity">
    <text evidence="3">In the N-terminal section; belongs to the NADH:flavin oxidoreductase/NADH oxidase family.</text>
</comment>
<dbReference type="PRINTS" id="PR00469">
    <property type="entry name" value="PNDRDTASEII"/>
</dbReference>
<dbReference type="Pfam" id="PF00724">
    <property type="entry name" value="Oxidored_FMN"/>
    <property type="match status" value="1"/>
</dbReference>
<evidence type="ECO:0000259" key="11">
    <source>
        <dbReference type="Pfam" id="PF07992"/>
    </source>
</evidence>
<dbReference type="GO" id="GO:0010181">
    <property type="term" value="F:FMN binding"/>
    <property type="evidence" value="ECO:0007669"/>
    <property type="project" value="InterPro"/>
</dbReference>
<name>A0A1M5XVR6_9FIRM</name>
<dbReference type="EMBL" id="FQXV01000006">
    <property type="protein sequence ID" value="SHI03618.1"/>
    <property type="molecule type" value="Genomic_DNA"/>
</dbReference>
<comment type="cofactor">
    <cofactor evidence="1">
        <name>FMN</name>
        <dbReference type="ChEBI" id="CHEBI:58210"/>
    </cofactor>
</comment>
<keyword evidence="5" id="KW-0288">FMN</keyword>
<dbReference type="SUPFAM" id="SSF51905">
    <property type="entry name" value="FAD/NAD(P)-binding domain"/>
    <property type="match status" value="1"/>
</dbReference>
<gene>
    <name evidence="12" type="ORF">SAMN02745823_02061</name>
</gene>
<evidence type="ECO:0000256" key="2">
    <source>
        <dbReference type="ARBA" id="ARBA00001966"/>
    </source>
</evidence>
<proteinExistence type="inferred from homology"/>
<dbReference type="InterPro" id="IPR023753">
    <property type="entry name" value="FAD/NAD-binding_dom"/>
</dbReference>
<evidence type="ECO:0000256" key="4">
    <source>
        <dbReference type="ARBA" id="ARBA00022630"/>
    </source>
</evidence>
<dbReference type="InterPro" id="IPR051793">
    <property type="entry name" value="NADH:flavin_oxidoreductase"/>
</dbReference>
<dbReference type="CDD" id="cd02803">
    <property type="entry name" value="OYE_like_FMN_family"/>
    <property type="match status" value="1"/>
</dbReference>
<keyword evidence="6" id="KW-0479">Metal-binding</keyword>